<dbReference type="NCBIfam" id="TIGR02116">
    <property type="entry name" value="toxin_Txe_YoeB"/>
    <property type="match status" value="1"/>
</dbReference>
<dbReference type="SUPFAM" id="SSF143011">
    <property type="entry name" value="RelE-like"/>
    <property type="match status" value="1"/>
</dbReference>
<evidence type="ECO:0000256" key="3">
    <source>
        <dbReference type="ARBA" id="ARBA00022722"/>
    </source>
</evidence>
<accession>A0A1I3LLB2</accession>
<evidence type="ECO:0000256" key="4">
    <source>
        <dbReference type="ARBA" id="ARBA00022759"/>
    </source>
</evidence>
<name>A0A1I3LLB2_9FLAO</name>
<keyword evidence="4" id="KW-0255">Endonuclease</keyword>
<organism evidence="7 8">
    <name type="scientific">Myroides guanonis</name>
    <dbReference type="NCBI Taxonomy" id="1150112"/>
    <lineage>
        <taxon>Bacteria</taxon>
        <taxon>Pseudomonadati</taxon>
        <taxon>Bacteroidota</taxon>
        <taxon>Flavobacteriia</taxon>
        <taxon>Flavobacteriales</taxon>
        <taxon>Flavobacteriaceae</taxon>
        <taxon>Myroides</taxon>
    </lineage>
</organism>
<dbReference type="PANTHER" id="PTHR38039">
    <property type="entry name" value="TOXIN YOEB"/>
    <property type="match status" value="1"/>
</dbReference>
<evidence type="ECO:0000256" key="2">
    <source>
        <dbReference type="ARBA" id="ARBA00022649"/>
    </source>
</evidence>
<dbReference type="EMBL" id="FORU01000001">
    <property type="protein sequence ID" value="SFI85511.1"/>
    <property type="molecule type" value="Genomic_DNA"/>
</dbReference>
<dbReference type="GO" id="GO:0016787">
    <property type="term" value="F:hydrolase activity"/>
    <property type="evidence" value="ECO:0007669"/>
    <property type="project" value="UniProtKB-KW"/>
</dbReference>
<dbReference type="GO" id="GO:0004519">
    <property type="term" value="F:endonuclease activity"/>
    <property type="evidence" value="ECO:0007669"/>
    <property type="project" value="UniProtKB-KW"/>
</dbReference>
<sequence length="87" mass="10164">MIFSDEAKNDMAKLKKSEPQAFKKLQKLLIELTLHPYTGTGKVKLLRHRNGEQLVRKITDKHRLIYTILDDMLIVNVLNAYGHYLDK</sequence>
<dbReference type="GO" id="GO:0006401">
    <property type="term" value="P:RNA catabolic process"/>
    <property type="evidence" value="ECO:0007669"/>
    <property type="project" value="InterPro"/>
</dbReference>
<keyword evidence="8" id="KW-1185">Reference proteome</keyword>
<dbReference type="Proteomes" id="UP000243887">
    <property type="component" value="Unassembled WGS sequence"/>
</dbReference>
<dbReference type="Pfam" id="PF06769">
    <property type="entry name" value="YoeB_toxin"/>
    <property type="match status" value="1"/>
</dbReference>
<gene>
    <name evidence="7" type="ORF">SAMN04487893_101381</name>
</gene>
<reference evidence="8" key="1">
    <citation type="submission" date="2016-10" db="EMBL/GenBank/DDBJ databases">
        <authorList>
            <person name="Varghese N."/>
            <person name="Submissions S."/>
        </authorList>
    </citation>
    <scope>NUCLEOTIDE SEQUENCE [LARGE SCALE GENOMIC DNA]</scope>
    <source>
        <strain evidence="8">DSM 26542</strain>
    </source>
</reference>
<proteinExistence type="inferred from homology"/>
<dbReference type="InterPro" id="IPR009614">
    <property type="entry name" value="YoeB_toxin"/>
</dbReference>
<keyword evidence="3" id="KW-0540">Nuclease</keyword>
<evidence type="ECO:0000256" key="1">
    <source>
        <dbReference type="ARBA" id="ARBA00008172"/>
    </source>
</evidence>
<keyword evidence="5" id="KW-0378">Hydrolase</keyword>
<keyword evidence="2" id="KW-1277">Toxin-antitoxin system</keyword>
<dbReference type="GO" id="GO:0045892">
    <property type="term" value="P:negative regulation of DNA-templated transcription"/>
    <property type="evidence" value="ECO:0007669"/>
    <property type="project" value="TreeGrafter"/>
</dbReference>
<dbReference type="PANTHER" id="PTHR38039:SF1">
    <property type="entry name" value="TOXIN YOEB"/>
    <property type="match status" value="1"/>
</dbReference>
<dbReference type="AlphaFoldDB" id="A0A1I3LLB2"/>
<evidence type="ECO:0000256" key="5">
    <source>
        <dbReference type="ARBA" id="ARBA00022801"/>
    </source>
</evidence>
<evidence type="ECO:0000313" key="7">
    <source>
        <dbReference type="EMBL" id="SFI85511.1"/>
    </source>
</evidence>
<dbReference type="InterPro" id="IPR035093">
    <property type="entry name" value="RelE/ParE_toxin_dom_sf"/>
</dbReference>
<protein>
    <recommendedName>
        <fullName evidence="6">Putative mRNA interferase YoeB</fullName>
    </recommendedName>
</protein>
<evidence type="ECO:0000313" key="8">
    <source>
        <dbReference type="Proteomes" id="UP000243887"/>
    </source>
</evidence>
<dbReference type="Gene3D" id="3.30.2310.20">
    <property type="entry name" value="RelE-like"/>
    <property type="match status" value="1"/>
</dbReference>
<evidence type="ECO:0000256" key="6">
    <source>
        <dbReference type="ARBA" id="ARBA00030388"/>
    </source>
</evidence>
<comment type="similarity">
    <text evidence="1">Belongs to the YoeB family.</text>
</comment>